<dbReference type="Pfam" id="PF23562">
    <property type="entry name" value="AMP-binding_C_3"/>
    <property type="match status" value="1"/>
</dbReference>
<dbReference type="OrthoDB" id="9803968at2"/>
<dbReference type="GO" id="GO:0016020">
    <property type="term" value="C:membrane"/>
    <property type="evidence" value="ECO:0007669"/>
    <property type="project" value="TreeGrafter"/>
</dbReference>
<dbReference type="Proteomes" id="UP000323258">
    <property type="component" value="Unassembled WGS sequence"/>
</dbReference>
<dbReference type="InterPro" id="IPR020845">
    <property type="entry name" value="AMP-binding_CS"/>
</dbReference>
<gene>
    <name evidence="5" type="ORF">FY036_07480</name>
</gene>
<dbReference type="AlphaFoldDB" id="A0A5D4GZE6"/>
<evidence type="ECO:0000313" key="6">
    <source>
        <dbReference type="Proteomes" id="UP000323258"/>
    </source>
</evidence>
<keyword evidence="2" id="KW-0276">Fatty acid metabolism</keyword>
<proteinExistence type="predicted"/>
<dbReference type="CDD" id="cd05907">
    <property type="entry name" value="VL_LC_FACS_like"/>
    <property type="match status" value="1"/>
</dbReference>
<keyword evidence="3" id="KW-0443">Lipid metabolism</keyword>
<dbReference type="InterPro" id="IPR000873">
    <property type="entry name" value="AMP-dep_synth/lig_dom"/>
</dbReference>
<dbReference type="GO" id="GO:0004467">
    <property type="term" value="F:long-chain fatty acid-CoA ligase activity"/>
    <property type="evidence" value="ECO:0007669"/>
    <property type="project" value="TreeGrafter"/>
</dbReference>
<feature type="domain" description="AMP-dependent synthetase/ligase" evidence="4">
    <location>
        <begin position="34"/>
        <end position="450"/>
    </location>
</feature>
<evidence type="ECO:0000256" key="2">
    <source>
        <dbReference type="ARBA" id="ARBA00022832"/>
    </source>
</evidence>
<sequence length="621" mass="69082">MTATTPATKQTDFDDLSWKETPPFIRNFSDLFLARAHKSGDRPALFEKRLGLWEQVTWRSYAERAATIGHALMALGLAKGDVVSVLAQNCVDWVAVDMGTLGMGGVCSGIYTTDAPAQAEYLLRDSRTRVVFVEDEEQLDKVLLGRERCPDLIRIVVLDMKGLSHFSDPAVMGMEALLDLGRSHAAAHPGAWHEAAARQSPDDPAIIVYTSGTTGPAKGALVTHRSLTFICYSVRQCFDRPEGDALLSFLPLCHMAERIVGSYLSIMCGNVVYFAESMETVPENLREVQPHFVLAVPRIWEKLSSQVTVALKDGVPLQRWLHATVLAAGQRRVLAAEGGRQPAFADRLVFAVGERLILRNLKRMMGLSRAHSLLTGAAPISPDLIRWFRALGLRMQEAYGQTESTCFLTVTPKEYPRPGVVGKAIPGCEVRLSEEGEIVARGDNVFLEYLNKRDKTEEAKAGGWLHTGDVGRFDEHGMLKIVDRLKDIIITAGGKNITPSEIENQLKFSAYITDAVVIGDAKPYLTCLIMIDHENVAKFAQEKNVPFSNFASLTRASEIVKLIGEEVERVNALFARVEQIKQFRIIDRVLTPEDEEITPTMKLKRKFVHQKFATLIEEMYR</sequence>
<organism evidence="5 6">
    <name type="scientific">Neoaquamicrobium microcysteis</name>
    <dbReference type="NCBI Taxonomy" id="2682781"/>
    <lineage>
        <taxon>Bacteria</taxon>
        <taxon>Pseudomonadati</taxon>
        <taxon>Pseudomonadota</taxon>
        <taxon>Alphaproteobacteria</taxon>
        <taxon>Hyphomicrobiales</taxon>
        <taxon>Phyllobacteriaceae</taxon>
        <taxon>Neoaquamicrobium</taxon>
    </lineage>
</organism>
<keyword evidence="1 5" id="KW-0436">Ligase</keyword>
<accession>A0A5D4GZE6</accession>
<name>A0A5D4GZE6_9HYPH</name>
<protein>
    <submittedName>
        <fullName evidence="5">Long-chain fatty acid--CoA ligase</fullName>
    </submittedName>
</protein>
<dbReference type="Pfam" id="PF00501">
    <property type="entry name" value="AMP-binding"/>
    <property type="match status" value="1"/>
</dbReference>
<evidence type="ECO:0000256" key="3">
    <source>
        <dbReference type="ARBA" id="ARBA00023098"/>
    </source>
</evidence>
<reference evidence="5 6" key="1">
    <citation type="submission" date="2019-08" db="EMBL/GenBank/DDBJ databases">
        <authorList>
            <person name="Seo Y.L."/>
        </authorList>
    </citation>
    <scope>NUCLEOTIDE SEQUENCE [LARGE SCALE GENOMIC DNA]</scope>
    <source>
        <strain evidence="5 6">MaA-C15</strain>
    </source>
</reference>
<reference evidence="5 6" key="2">
    <citation type="submission" date="2019-09" db="EMBL/GenBank/DDBJ databases">
        <title>Mesorhizobium sp. MaA-C15 isolated from Microcystis aeruginosa.</title>
        <authorList>
            <person name="Jeong S.E."/>
            <person name="Jin H.M."/>
            <person name="Jeon C.O."/>
        </authorList>
    </citation>
    <scope>NUCLEOTIDE SEQUENCE [LARGE SCALE GENOMIC DNA]</scope>
    <source>
        <strain evidence="5 6">MaA-C15</strain>
    </source>
</reference>
<dbReference type="PROSITE" id="PS00455">
    <property type="entry name" value="AMP_BINDING"/>
    <property type="match status" value="1"/>
</dbReference>
<comment type="caution">
    <text evidence="5">The sequence shown here is derived from an EMBL/GenBank/DDBJ whole genome shotgun (WGS) entry which is preliminary data.</text>
</comment>
<dbReference type="SUPFAM" id="SSF56801">
    <property type="entry name" value="Acetyl-CoA synthetase-like"/>
    <property type="match status" value="1"/>
</dbReference>
<keyword evidence="6" id="KW-1185">Reference proteome</keyword>
<dbReference type="RefSeq" id="WP_148914097.1">
    <property type="nucleotide sequence ID" value="NZ_VSZS01000059.1"/>
</dbReference>
<dbReference type="Gene3D" id="3.40.50.12780">
    <property type="entry name" value="N-terminal domain of ligase-like"/>
    <property type="match status" value="1"/>
</dbReference>
<dbReference type="InterPro" id="IPR042099">
    <property type="entry name" value="ANL_N_sf"/>
</dbReference>
<dbReference type="PANTHER" id="PTHR43272">
    <property type="entry name" value="LONG-CHAIN-FATTY-ACID--COA LIGASE"/>
    <property type="match status" value="1"/>
</dbReference>
<evidence type="ECO:0000259" key="4">
    <source>
        <dbReference type="Pfam" id="PF00501"/>
    </source>
</evidence>
<evidence type="ECO:0000313" key="5">
    <source>
        <dbReference type="EMBL" id="TYR33422.1"/>
    </source>
</evidence>
<dbReference type="PANTHER" id="PTHR43272:SF32">
    <property type="entry name" value="AMP-DEPENDENT SYNTHETASE_LIGASE DOMAIN-CONTAINING PROTEIN"/>
    <property type="match status" value="1"/>
</dbReference>
<evidence type="ECO:0000256" key="1">
    <source>
        <dbReference type="ARBA" id="ARBA00022598"/>
    </source>
</evidence>
<dbReference type="EMBL" id="VSZS01000059">
    <property type="protein sequence ID" value="TYR33422.1"/>
    <property type="molecule type" value="Genomic_DNA"/>
</dbReference>